<dbReference type="EMBL" id="JACAQE010000006">
    <property type="protein sequence ID" value="NWC15530.1"/>
    <property type="molecule type" value="Genomic_DNA"/>
</dbReference>
<evidence type="ECO:0000313" key="2">
    <source>
        <dbReference type="Proteomes" id="UP000517547"/>
    </source>
</evidence>
<proteinExistence type="predicted"/>
<evidence type="ECO:0000313" key="1">
    <source>
        <dbReference type="EMBL" id="NWC15530.1"/>
    </source>
</evidence>
<comment type="caution">
    <text evidence="1">The sequence shown here is derived from an EMBL/GenBank/DDBJ whole genome shotgun (WGS) entry which is preliminary data.</text>
</comment>
<gene>
    <name evidence="1" type="ORF">HX845_17835</name>
</gene>
<organism evidence="1 2">
    <name type="scientific">Pseudomonas gingeri</name>
    <dbReference type="NCBI Taxonomy" id="117681"/>
    <lineage>
        <taxon>Bacteria</taxon>
        <taxon>Pseudomonadati</taxon>
        <taxon>Pseudomonadota</taxon>
        <taxon>Gammaproteobacteria</taxon>
        <taxon>Pseudomonadales</taxon>
        <taxon>Pseudomonadaceae</taxon>
        <taxon>Pseudomonas</taxon>
    </lineage>
</organism>
<accession>A0A7Y7Y0M8</accession>
<protein>
    <recommendedName>
        <fullName evidence="3">Acyl carrier protein</fullName>
    </recommendedName>
</protein>
<evidence type="ECO:0008006" key="3">
    <source>
        <dbReference type="Google" id="ProtNLM"/>
    </source>
</evidence>
<dbReference type="RefSeq" id="WP_017127016.1">
    <property type="nucleotide sequence ID" value="NZ_JACAQE010000006.1"/>
</dbReference>
<name>A0A7Y7Y0M8_9PSED</name>
<reference evidence="1 2" key="1">
    <citation type="submission" date="2020-04" db="EMBL/GenBank/DDBJ databases">
        <title>Molecular characterization of pseudomonads from Agaricus bisporus reveal novel blotch 2 pathogens in Western Europe.</title>
        <authorList>
            <person name="Taparia T."/>
            <person name="Krijger M."/>
            <person name="Haynes E."/>
            <person name="Elpinstone J.G."/>
            <person name="Noble R."/>
            <person name="Van Der Wolf J."/>
        </authorList>
    </citation>
    <scope>NUCLEOTIDE SEQUENCE [LARGE SCALE GENOMIC DNA]</scope>
    <source>
        <strain evidence="1 2">IPO3738</strain>
    </source>
</reference>
<sequence length="90" mass="10060">MDIKTQIETLLSAFWDKRAQEIIDDPLSTDELGAPLDSISAVDAFVGIDKLVQRKLPVELIIRHGGYNSKDQFVTDITDKVLRHLKGAPK</sequence>
<dbReference type="AlphaFoldDB" id="A0A7Y7Y0M8"/>
<dbReference type="Proteomes" id="UP000517547">
    <property type="component" value="Unassembled WGS sequence"/>
</dbReference>